<evidence type="ECO:0000256" key="5">
    <source>
        <dbReference type="ARBA" id="ARBA00022691"/>
    </source>
</evidence>
<dbReference type="RefSeq" id="WP_345656261.1">
    <property type="nucleotide sequence ID" value="NZ_BAABKB010000030.1"/>
</dbReference>
<dbReference type="Proteomes" id="UP001501759">
    <property type="component" value="Unassembled WGS sequence"/>
</dbReference>
<dbReference type="EC" id="2.1.1.72" evidence="2"/>
<dbReference type="EMBL" id="BAABKB010000030">
    <property type="protein sequence ID" value="GAA5027450.1"/>
    <property type="molecule type" value="Genomic_DNA"/>
</dbReference>
<dbReference type="SUPFAM" id="SSF53335">
    <property type="entry name" value="S-adenosyl-L-methionine-dependent methyltransferases"/>
    <property type="match status" value="1"/>
</dbReference>
<dbReference type="InterPro" id="IPR051537">
    <property type="entry name" value="DNA_Adenine_Mtase"/>
</dbReference>
<proteinExistence type="inferred from homology"/>
<feature type="domain" description="DNA methylase adenine-specific" evidence="9">
    <location>
        <begin position="179"/>
        <end position="480"/>
    </location>
</feature>
<keyword evidence="4" id="KW-0808">Transferase</keyword>
<evidence type="ECO:0000256" key="8">
    <source>
        <dbReference type="ARBA" id="ARBA00047942"/>
    </source>
</evidence>
<dbReference type="InterPro" id="IPR022749">
    <property type="entry name" value="D12N6_MeTrfase_N"/>
</dbReference>
<keyword evidence="6" id="KW-0680">Restriction system</keyword>
<dbReference type="Pfam" id="PF12161">
    <property type="entry name" value="HsdM_N"/>
    <property type="match status" value="1"/>
</dbReference>
<comment type="caution">
    <text evidence="11">The sequence shown here is derived from an EMBL/GenBank/DDBJ whole genome shotgun (WGS) entry which is preliminary data.</text>
</comment>
<comment type="catalytic activity">
    <reaction evidence="8">
        <text>a 2'-deoxyadenosine in DNA + S-adenosyl-L-methionine = an N(6)-methyl-2'-deoxyadenosine in DNA + S-adenosyl-L-homocysteine + H(+)</text>
        <dbReference type="Rhea" id="RHEA:15197"/>
        <dbReference type="Rhea" id="RHEA-COMP:12418"/>
        <dbReference type="Rhea" id="RHEA-COMP:12419"/>
        <dbReference type="ChEBI" id="CHEBI:15378"/>
        <dbReference type="ChEBI" id="CHEBI:57856"/>
        <dbReference type="ChEBI" id="CHEBI:59789"/>
        <dbReference type="ChEBI" id="CHEBI:90615"/>
        <dbReference type="ChEBI" id="CHEBI:90616"/>
        <dbReference type="EC" id="2.1.1.72"/>
    </reaction>
</comment>
<comment type="similarity">
    <text evidence="1">Belongs to the N(4)/N(6)-methyltransferase family.</text>
</comment>
<dbReference type="Gene3D" id="1.20.1260.30">
    <property type="match status" value="1"/>
</dbReference>
<reference evidence="12" key="1">
    <citation type="journal article" date="2019" name="Int. J. Syst. Evol. Microbiol.">
        <title>The Global Catalogue of Microorganisms (GCM) 10K type strain sequencing project: providing services to taxonomists for standard genome sequencing and annotation.</title>
        <authorList>
            <consortium name="The Broad Institute Genomics Platform"/>
            <consortium name="The Broad Institute Genome Sequencing Center for Infectious Disease"/>
            <person name="Wu L."/>
            <person name="Ma J."/>
        </authorList>
    </citation>
    <scope>NUCLEOTIDE SEQUENCE [LARGE SCALE GENOMIC DNA]</scope>
    <source>
        <strain evidence="12">JCM 18409</strain>
    </source>
</reference>
<dbReference type="Pfam" id="PF02384">
    <property type="entry name" value="N6_Mtase"/>
    <property type="match status" value="1"/>
</dbReference>
<protein>
    <recommendedName>
        <fullName evidence="2">site-specific DNA-methyltransferase (adenine-specific)</fullName>
        <ecNumber evidence="2">2.1.1.72</ecNumber>
    </recommendedName>
</protein>
<dbReference type="Gene3D" id="3.40.50.150">
    <property type="entry name" value="Vaccinia Virus protein VP39"/>
    <property type="match status" value="1"/>
</dbReference>
<evidence type="ECO:0000256" key="3">
    <source>
        <dbReference type="ARBA" id="ARBA00022603"/>
    </source>
</evidence>
<name>A0ABP9JF66_9ACTN</name>
<dbReference type="SUPFAM" id="SSF116734">
    <property type="entry name" value="DNA methylase specificity domain"/>
    <property type="match status" value="1"/>
</dbReference>
<dbReference type="InterPro" id="IPR029063">
    <property type="entry name" value="SAM-dependent_MTases_sf"/>
</dbReference>
<dbReference type="PANTHER" id="PTHR42933:SF3">
    <property type="entry name" value="TYPE I RESTRICTION ENZYME MJAVIII METHYLASE SUBUNIT"/>
    <property type="match status" value="1"/>
</dbReference>
<dbReference type="Gene3D" id="3.90.220.20">
    <property type="entry name" value="DNA methylase specificity domains"/>
    <property type="match status" value="1"/>
</dbReference>
<organism evidence="11 12">
    <name type="scientific">Streptomyces siamensis</name>
    <dbReference type="NCBI Taxonomy" id="1274986"/>
    <lineage>
        <taxon>Bacteria</taxon>
        <taxon>Bacillati</taxon>
        <taxon>Actinomycetota</taxon>
        <taxon>Actinomycetes</taxon>
        <taxon>Kitasatosporales</taxon>
        <taxon>Streptomycetaceae</taxon>
        <taxon>Streptomyces</taxon>
    </lineage>
</organism>
<dbReference type="InterPro" id="IPR044946">
    <property type="entry name" value="Restrct_endonuc_typeI_TRD_sf"/>
</dbReference>
<keyword evidence="3" id="KW-0489">Methyltransferase</keyword>
<evidence type="ECO:0000256" key="6">
    <source>
        <dbReference type="ARBA" id="ARBA00022747"/>
    </source>
</evidence>
<evidence type="ECO:0000259" key="10">
    <source>
        <dbReference type="Pfam" id="PF12161"/>
    </source>
</evidence>
<accession>A0ABP9JF66</accession>
<dbReference type="PANTHER" id="PTHR42933">
    <property type="entry name" value="SLR6095 PROTEIN"/>
    <property type="match status" value="1"/>
</dbReference>
<evidence type="ECO:0000313" key="12">
    <source>
        <dbReference type="Proteomes" id="UP001501759"/>
    </source>
</evidence>
<gene>
    <name evidence="11" type="ORF">GCM10023335_64190</name>
</gene>
<dbReference type="InterPro" id="IPR003356">
    <property type="entry name" value="DNA_methylase_A-5"/>
</dbReference>
<evidence type="ECO:0000313" key="11">
    <source>
        <dbReference type="EMBL" id="GAA5027450.1"/>
    </source>
</evidence>
<evidence type="ECO:0000256" key="7">
    <source>
        <dbReference type="ARBA" id="ARBA00023125"/>
    </source>
</evidence>
<keyword evidence="7" id="KW-0238">DNA-binding</keyword>
<dbReference type="CDD" id="cd02440">
    <property type="entry name" value="AdoMet_MTases"/>
    <property type="match status" value="1"/>
</dbReference>
<dbReference type="PRINTS" id="PR00507">
    <property type="entry name" value="N12N6MTFRASE"/>
</dbReference>
<dbReference type="InterPro" id="IPR038333">
    <property type="entry name" value="T1MK-like_N_sf"/>
</dbReference>
<keyword evidence="5" id="KW-0949">S-adenosyl-L-methionine</keyword>
<feature type="domain" description="N6 adenine-specific DNA methyltransferase N-terminal" evidence="10">
    <location>
        <begin position="9"/>
        <end position="119"/>
    </location>
</feature>
<keyword evidence="12" id="KW-1185">Reference proteome</keyword>
<evidence type="ECO:0000256" key="1">
    <source>
        <dbReference type="ARBA" id="ARBA00006594"/>
    </source>
</evidence>
<evidence type="ECO:0000256" key="2">
    <source>
        <dbReference type="ARBA" id="ARBA00011900"/>
    </source>
</evidence>
<evidence type="ECO:0000256" key="4">
    <source>
        <dbReference type="ARBA" id="ARBA00022679"/>
    </source>
</evidence>
<sequence>MAKLTLERLERHLFAALDIVRGTTDATESRDVIFAFLLLKHLNDEFEAAREAVVEERLAAGDSRKEAENEAELRENYRSRGVVFLPLGARWRSLLESEAPWRLLPGAVDRLVVEYLEPAVRSPVRSRDSAHVLSLLGPEDNSYQVRTAAAALGVKRIEALIEHFGKVRLRKDDFAFPGLMGAAYEYLIRFFADSAGSKGGEFYTPRPVVRMMVELARPRAGMRIYDPCVGSGGLLVQAMEYVEEHGEDPDELFLAGQDANPGSCDTARTNLIFHGTRTFSLKTGDVLTEPQHQDRDFDLALSNPPFAMNYEVSEVPGLTERMPYGVTPERGKADLMFLQHMLDRVKGRGGSVVTVMPLGVLFREGAEKSIRERLLRHDLLEAVIGLAPNLFYGTGIPACVMVLRAPGQKAPERRGKVLFITADREFHAERAQNVLLPEHIEKIVSTFHAYEDAEGFARVVECEELENNDFSLTPHRYVDNTPPPEPQDIRAHLVGGVPVAEIEARKPLLDAYGIGVQDLFVPREHDPAYVDFLPAGDRPEAARLAELEMGQERRVWSAFEEWWQTVAERITSLRADADQPRTQRRRTAQLAAARADLFDTFGDRLLGVGLLERHAAVGALVDWWDEAKHELAALAARGFDGVVDDWVGIAQAMLGPEPGASARAPGRRRTAAERRQAYGQKAVAALAPDFLWELAQAERAYEVLVAEVKAAREAEAALAAMEASSEGDEPGEIDPEVAKAVLGKTAMRALEVRRVAARKAVIALEDDFEARLERARSACAAATEEQGAVLGMMKKGLSDRLEGLLARRRRELVQTYERWQEKYQLSFREIENQLYGTSEGMAQNNPWSQNRAWDLTADSARSATGRQQIAALVHDLIDAEKFAEGALAKLEFDELIGPLAVLGSGEDRVQRRPLGDVLVSARTGSWAPASETADGAWVIGPGNLSADGLDLSRLRRLDSTTRAAEGASYLEPGDVLLSAVSADQVFPVLVWQQRAPGATHGSHVLCLKPRTSLLTSHYLAAWLRLPRVQRQIYGVARTSVGGTTVLNAARLLDVEIELPRKADQEAIDLQAETLYERRRVRRRQLAKLRLLKETLTSVLTG</sequence>
<evidence type="ECO:0000259" key="9">
    <source>
        <dbReference type="Pfam" id="PF02384"/>
    </source>
</evidence>